<protein>
    <recommendedName>
        <fullName evidence="3">Zinc-finger domain-containing protein</fullName>
    </recommendedName>
</protein>
<dbReference type="RefSeq" id="WP_095910867.1">
    <property type="nucleotide sequence ID" value="NZ_CAJPPZ010000024.1"/>
</dbReference>
<evidence type="ECO:0008006" key="3">
    <source>
        <dbReference type="Google" id="ProtNLM"/>
    </source>
</evidence>
<dbReference type="AlphaFoldDB" id="A0A250FU94"/>
<dbReference type="EMBL" id="CP022386">
    <property type="protein sequence ID" value="ATA87638.1"/>
    <property type="molecule type" value="Genomic_DNA"/>
</dbReference>
<organism evidence="1 2">
    <name type="scientific">Capnocytophaga gingivalis</name>
    <dbReference type="NCBI Taxonomy" id="1017"/>
    <lineage>
        <taxon>Bacteria</taxon>
        <taxon>Pseudomonadati</taxon>
        <taxon>Bacteroidota</taxon>
        <taxon>Flavobacteriia</taxon>
        <taxon>Flavobacteriales</taxon>
        <taxon>Flavobacteriaceae</taxon>
        <taxon>Capnocytophaga</taxon>
    </lineage>
</organism>
<dbReference type="Proteomes" id="UP000217250">
    <property type="component" value="Chromosome"/>
</dbReference>
<dbReference type="OrthoDB" id="886726at2"/>
<accession>A0A250FU94</accession>
<evidence type="ECO:0000313" key="1">
    <source>
        <dbReference type="EMBL" id="ATA87638.1"/>
    </source>
</evidence>
<proteinExistence type="predicted"/>
<gene>
    <name evidence="1" type="ORF">CGC50_11050</name>
</gene>
<dbReference type="GeneID" id="84809085"/>
<dbReference type="KEGG" id="cgh:CGC50_11050"/>
<sequence length="96" mass="11451">MKKILHKFIHFIILPCKDATFLIEKQLHTKLSLKESLQLKAHLHLCKLCLAYSKKAAIIHQWLRKNLNKEIIRTSKDSDELENFKRNLKEKIHKHS</sequence>
<reference evidence="2" key="1">
    <citation type="submission" date="2017-06" db="EMBL/GenBank/DDBJ databases">
        <title>Capnocytophaga spp. assemblies.</title>
        <authorList>
            <person name="Gulvik C.A."/>
        </authorList>
    </citation>
    <scope>NUCLEOTIDE SEQUENCE [LARGE SCALE GENOMIC DNA]</scope>
    <source>
        <strain evidence="2">H1496</strain>
    </source>
</reference>
<evidence type="ECO:0000313" key="2">
    <source>
        <dbReference type="Proteomes" id="UP000217250"/>
    </source>
</evidence>
<name>A0A250FU94_9FLAO</name>